<comment type="caution">
    <text evidence="1">The sequence shown here is derived from an EMBL/GenBank/DDBJ whole genome shotgun (WGS) entry which is preliminary data.</text>
</comment>
<proteinExistence type="predicted"/>
<reference evidence="1 2" key="1">
    <citation type="journal article" date="2021" name="Hortic Res">
        <title>High-quality reference genome and annotation aids understanding of berry development for evergreen blueberry (Vaccinium darrowii).</title>
        <authorList>
            <person name="Yu J."/>
            <person name="Hulse-Kemp A.M."/>
            <person name="Babiker E."/>
            <person name="Staton M."/>
        </authorList>
    </citation>
    <scope>NUCLEOTIDE SEQUENCE [LARGE SCALE GENOMIC DNA]</scope>
    <source>
        <strain evidence="2">cv. NJ 8807/NJ 8810</strain>
        <tissue evidence="1">Young leaf</tissue>
    </source>
</reference>
<name>A0ACB7ZK80_9ERIC</name>
<sequence>MGSQKNLMLLVLVLFLLSECRAFASENVGNLYTFGDSSVDPGNNDYIPTYARSNFAPYGQNFPHRVATGRFSNGLLFPDFLANYLGAATYQRPYLAPNLDITKSPTAISFASAMSGYDPRTANKTKAIQMGEQLEYFKQYKAKLQKKVGRKKADNQIAKALYYVGAGSDDFAFTHFREVKGVRWRRSPQEYDQYLLPFILEFLQGLMEQGARKIAVSGVPPLVRFPVVNITLIPTNSRTSQIEYVNTILGDFNSLLRVALKELQSKWPGTKISYIDFEEPLLHIIQKPDDYGFTEVSKTCCGTMHNVVCVFCNPKKRVCADPSKYVFWDAARPTEKAYEIIFKSNVAAIDELIRS</sequence>
<evidence type="ECO:0000313" key="1">
    <source>
        <dbReference type="EMBL" id="KAH7865975.1"/>
    </source>
</evidence>
<accession>A0ACB7ZK80</accession>
<protein>
    <submittedName>
        <fullName evidence="1">Uncharacterized protein</fullName>
    </submittedName>
</protein>
<dbReference type="EMBL" id="CM037159">
    <property type="protein sequence ID" value="KAH7865975.1"/>
    <property type="molecule type" value="Genomic_DNA"/>
</dbReference>
<organism evidence="1 2">
    <name type="scientific">Vaccinium darrowii</name>
    <dbReference type="NCBI Taxonomy" id="229202"/>
    <lineage>
        <taxon>Eukaryota</taxon>
        <taxon>Viridiplantae</taxon>
        <taxon>Streptophyta</taxon>
        <taxon>Embryophyta</taxon>
        <taxon>Tracheophyta</taxon>
        <taxon>Spermatophyta</taxon>
        <taxon>Magnoliopsida</taxon>
        <taxon>eudicotyledons</taxon>
        <taxon>Gunneridae</taxon>
        <taxon>Pentapetalae</taxon>
        <taxon>asterids</taxon>
        <taxon>Ericales</taxon>
        <taxon>Ericaceae</taxon>
        <taxon>Vaccinioideae</taxon>
        <taxon>Vaccinieae</taxon>
        <taxon>Vaccinium</taxon>
    </lineage>
</organism>
<dbReference type="Proteomes" id="UP000828048">
    <property type="component" value="Chromosome 9"/>
</dbReference>
<keyword evidence="2" id="KW-1185">Reference proteome</keyword>
<gene>
    <name evidence="1" type="ORF">Vadar_013796</name>
</gene>
<evidence type="ECO:0000313" key="2">
    <source>
        <dbReference type="Proteomes" id="UP000828048"/>
    </source>
</evidence>